<dbReference type="FunFam" id="1.25.40.10:FF:000348">
    <property type="entry name" value="Pentatricopeptide repeat-containing protein chloroplastic"/>
    <property type="match status" value="1"/>
</dbReference>
<dbReference type="EMBL" id="JAUJYN010000001">
    <property type="protein sequence ID" value="KAK1281307.1"/>
    <property type="molecule type" value="Genomic_DNA"/>
</dbReference>
<dbReference type="NCBIfam" id="TIGR00756">
    <property type="entry name" value="PPR"/>
    <property type="match status" value="5"/>
</dbReference>
<accession>A0AAV9BXZ6</accession>
<dbReference type="AlphaFoldDB" id="A0AAV9BXZ6"/>
<dbReference type="Pfam" id="PF12854">
    <property type="entry name" value="PPR_1"/>
    <property type="match status" value="1"/>
</dbReference>
<protein>
    <submittedName>
        <fullName evidence="3">Pentatricopeptide repeat-containing protein</fullName>
    </submittedName>
</protein>
<keyword evidence="4" id="KW-1185">Reference proteome</keyword>
<reference evidence="3" key="1">
    <citation type="journal article" date="2023" name="Nat. Commun.">
        <title>Diploid and tetraploid genomes of Acorus and the evolution of monocots.</title>
        <authorList>
            <person name="Ma L."/>
            <person name="Liu K.W."/>
            <person name="Li Z."/>
            <person name="Hsiao Y.Y."/>
            <person name="Qi Y."/>
            <person name="Fu T."/>
            <person name="Tang G.D."/>
            <person name="Zhang D."/>
            <person name="Sun W.H."/>
            <person name="Liu D.K."/>
            <person name="Li Y."/>
            <person name="Chen G.Z."/>
            <person name="Liu X.D."/>
            <person name="Liao X.Y."/>
            <person name="Jiang Y.T."/>
            <person name="Yu X."/>
            <person name="Hao Y."/>
            <person name="Huang J."/>
            <person name="Zhao X.W."/>
            <person name="Ke S."/>
            <person name="Chen Y.Y."/>
            <person name="Wu W.L."/>
            <person name="Hsu J.L."/>
            <person name="Lin Y.F."/>
            <person name="Huang M.D."/>
            <person name="Li C.Y."/>
            <person name="Huang L."/>
            <person name="Wang Z.W."/>
            <person name="Zhao X."/>
            <person name="Zhong W.Y."/>
            <person name="Peng D.H."/>
            <person name="Ahmad S."/>
            <person name="Lan S."/>
            <person name="Zhang J.S."/>
            <person name="Tsai W.C."/>
            <person name="Van de Peer Y."/>
            <person name="Liu Z.J."/>
        </authorList>
    </citation>
    <scope>NUCLEOTIDE SEQUENCE</scope>
    <source>
        <strain evidence="3">SCP</strain>
    </source>
</reference>
<dbReference type="FunFam" id="1.25.40.10:FF:000242">
    <property type="entry name" value="Pentatricopeptide repeat-containing protein"/>
    <property type="match status" value="1"/>
</dbReference>
<dbReference type="InterPro" id="IPR046848">
    <property type="entry name" value="E_motif"/>
</dbReference>
<dbReference type="Pfam" id="PF13041">
    <property type="entry name" value="PPR_2"/>
    <property type="match status" value="2"/>
</dbReference>
<dbReference type="Pfam" id="PF01535">
    <property type="entry name" value="PPR"/>
    <property type="match status" value="3"/>
</dbReference>
<dbReference type="Pfam" id="PF20431">
    <property type="entry name" value="E_motif"/>
    <property type="match status" value="1"/>
</dbReference>
<reference evidence="3" key="2">
    <citation type="submission" date="2023-06" db="EMBL/GenBank/DDBJ databases">
        <authorList>
            <person name="Ma L."/>
            <person name="Liu K.-W."/>
            <person name="Li Z."/>
            <person name="Hsiao Y.-Y."/>
            <person name="Qi Y."/>
            <person name="Fu T."/>
            <person name="Tang G."/>
            <person name="Zhang D."/>
            <person name="Sun W.-H."/>
            <person name="Liu D.-K."/>
            <person name="Li Y."/>
            <person name="Chen G.-Z."/>
            <person name="Liu X.-D."/>
            <person name="Liao X.-Y."/>
            <person name="Jiang Y.-T."/>
            <person name="Yu X."/>
            <person name="Hao Y."/>
            <person name="Huang J."/>
            <person name="Zhao X.-W."/>
            <person name="Ke S."/>
            <person name="Chen Y.-Y."/>
            <person name="Wu W.-L."/>
            <person name="Hsu J.-L."/>
            <person name="Lin Y.-F."/>
            <person name="Huang M.-D."/>
            <person name="Li C.-Y."/>
            <person name="Huang L."/>
            <person name="Wang Z.-W."/>
            <person name="Zhao X."/>
            <person name="Zhong W.-Y."/>
            <person name="Peng D.-H."/>
            <person name="Ahmad S."/>
            <person name="Lan S."/>
            <person name="Zhang J.-S."/>
            <person name="Tsai W.-C."/>
            <person name="Van De Peer Y."/>
            <person name="Liu Z.-J."/>
        </authorList>
    </citation>
    <scope>NUCLEOTIDE SEQUENCE</scope>
    <source>
        <strain evidence="3">SCP</strain>
        <tissue evidence="3">Leaves</tissue>
    </source>
</reference>
<evidence type="ECO:0000313" key="4">
    <source>
        <dbReference type="Proteomes" id="UP001179952"/>
    </source>
</evidence>
<name>A0AAV9BXZ6_ACOGR</name>
<evidence type="ECO:0000256" key="1">
    <source>
        <dbReference type="ARBA" id="ARBA00022737"/>
    </source>
</evidence>
<dbReference type="Gene3D" id="1.25.40.10">
    <property type="entry name" value="Tetratricopeptide repeat domain"/>
    <property type="match status" value="3"/>
</dbReference>
<sequence length="554" mass="62106">MTRCLLRFRSTCTQPNFLSSLKHRTHESNGPDILSWLLSRSSTLKHVSQVHSFMVSRGLDGDNLFVSRFVEASSQLGFTDYAYSVFQHKQRHNIYLYNAMIKALSRSSSPKDAVFLFDRIQRAGLRPDTYSFPFALKAVSHLGFLESGRSIHGQAVRVGLGSDVHVATGLVHMYTACLSVSDARRVFDETRDRDVCLWNTMVAGYAKLGDVDNARELFERMPERNVVSWTAVIAGYAQMNRPDEAIRVFRMMQLERVEPDEIALLATLSACAALGALELGEWIHNYIEKRGMCKIVPLMNALMDMYMKSGNIGKALEVFEKMGHRSIVTWTTMIAGLALHGLGVEALEMFTRMERENVKPNCITFIAILSACSHVGLVEMGRFYFNCMTSKYHIRPTIEHYGCMVDLLGRAGCLQEARDLIIEMPFKANAAIWGALLAASRIHKSVELGEWALKHLTEVEPHNAGNYSLLSNTYAALGKWEDAGKVRKAMRDHGVRKPPGGSSIEVNGAVHEFIARDMSHSQSERIYDVLFGMDEQLKMIGCVPNLGGVFIDFD</sequence>
<feature type="repeat" description="PPR" evidence="2">
    <location>
        <begin position="194"/>
        <end position="228"/>
    </location>
</feature>
<dbReference type="InterPro" id="IPR046960">
    <property type="entry name" value="PPR_At4g14850-like_plant"/>
</dbReference>
<evidence type="ECO:0000256" key="2">
    <source>
        <dbReference type="PROSITE-ProRule" id="PRU00708"/>
    </source>
</evidence>
<dbReference type="GO" id="GO:0009451">
    <property type="term" value="P:RNA modification"/>
    <property type="evidence" value="ECO:0007669"/>
    <property type="project" value="InterPro"/>
</dbReference>
<gene>
    <name evidence="3" type="ORF">QJS04_geneDACA015159</name>
</gene>
<proteinExistence type="predicted"/>
<comment type="caution">
    <text evidence="3">The sequence shown here is derived from an EMBL/GenBank/DDBJ whole genome shotgun (WGS) entry which is preliminary data.</text>
</comment>
<dbReference type="InterPro" id="IPR002885">
    <property type="entry name" value="PPR_rpt"/>
</dbReference>
<dbReference type="InterPro" id="IPR011990">
    <property type="entry name" value="TPR-like_helical_dom_sf"/>
</dbReference>
<dbReference type="PANTHER" id="PTHR47926:SF432">
    <property type="entry name" value="(WILD MALAYSIAN BANANA) HYPOTHETICAL PROTEIN"/>
    <property type="match status" value="1"/>
</dbReference>
<evidence type="ECO:0000313" key="3">
    <source>
        <dbReference type="EMBL" id="KAK1281307.1"/>
    </source>
</evidence>
<feature type="repeat" description="PPR" evidence="2">
    <location>
        <begin position="463"/>
        <end position="497"/>
    </location>
</feature>
<dbReference type="PROSITE" id="PS51375">
    <property type="entry name" value="PPR"/>
    <property type="match status" value="4"/>
</dbReference>
<feature type="repeat" description="PPR" evidence="2">
    <location>
        <begin position="326"/>
        <end position="360"/>
    </location>
</feature>
<keyword evidence="1" id="KW-0677">Repeat</keyword>
<dbReference type="GO" id="GO:0003723">
    <property type="term" value="F:RNA binding"/>
    <property type="evidence" value="ECO:0007669"/>
    <property type="project" value="InterPro"/>
</dbReference>
<feature type="repeat" description="PPR" evidence="2">
    <location>
        <begin position="93"/>
        <end position="127"/>
    </location>
</feature>
<organism evidence="3 4">
    <name type="scientific">Acorus gramineus</name>
    <name type="common">Dwarf sweet flag</name>
    <dbReference type="NCBI Taxonomy" id="55184"/>
    <lineage>
        <taxon>Eukaryota</taxon>
        <taxon>Viridiplantae</taxon>
        <taxon>Streptophyta</taxon>
        <taxon>Embryophyta</taxon>
        <taxon>Tracheophyta</taxon>
        <taxon>Spermatophyta</taxon>
        <taxon>Magnoliopsida</taxon>
        <taxon>Liliopsida</taxon>
        <taxon>Acoraceae</taxon>
        <taxon>Acorus</taxon>
    </lineage>
</organism>
<dbReference type="Proteomes" id="UP001179952">
    <property type="component" value="Unassembled WGS sequence"/>
</dbReference>
<dbReference type="SUPFAM" id="SSF48452">
    <property type="entry name" value="TPR-like"/>
    <property type="match status" value="1"/>
</dbReference>
<dbReference type="PANTHER" id="PTHR47926">
    <property type="entry name" value="PENTATRICOPEPTIDE REPEAT-CONTAINING PROTEIN"/>
    <property type="match status" value="1"/>
</dbReference>